<proteinExistence type="inferred from homology"/>
<evidence type="ECO:0000256" key="1">
    <source>
        <dbReference type="ARBA" id="ARBA00007074"/>
    </source>
</evidence>
<protein>
    <recommendedName>
        <fullName evidence="7">NlpC/P60 domain-containing protein</fullName>
    </recommendedName>
</protein>
<accession>A0A1M4RZH1</accession>
<comment type="similarity">
    <text evidence="1">Belongs to the peptidase C40 family.</text>
</comment>
<evidence type="ECO:0000256" key="3">
    <source>
        <dbReference type="ARBA" id="ARBA00022801"/>
    </source>
</evidence>
<reference evidence="9" key="1">
    <citation type="submission" date="2016-09" db="EMBL/GenBank/DDBJ databases">
        <authorList>
            <person name="Strepis N."/>
        </authorList>
    </citation>
    <scope>NUCLEOTIDE SEQUENCE [LARGE SCALE GENOMIC DNA]</scope>
</reference>
<dbReference type="InterPro" id="IPR038765">
    <property type="entry name" value="Papain-like_cys_pep_sf"/>
</dbReference>
<keyword evidence="3" id="KW-0378">Hydrolase</keyword>
<evidence type="ECO:0000256" key="6">
    <source>
        <dbReference type="SAM" id="SignalP"/>
    </source>
</evidence>
<feature type="chain" id="PRO_5013336266" description="NlpC/P60 domain-containing protein" evidence="6">
    <location>
        <begin position="38"/>
        <end position="401"/>
    </location>
</feature>
<dbReference type="SUPFAM" id="SSF54001">
    <property type="entry name" value="Cysteine proteinases"/>
    <property type="match status" value="1"/>
</dbReference>
<evidence type="ECO:0000313" key="9">
    <source>
        <dbReference type="Proteomes" id="UP000184291"/>
    </source>
</evidence>
<evidence type="ECO:0000256" key="2">
    <source>
        <dbReference type="ARBA" id="ARBA00022670"/>
    </source>
</evidence>
<feature type="domain" description="NlpC/P60" evidence="7">
    <location>
        <begin position="117"/>
        <end position="303"/>
    </location>
</feature>
<evidence type="ECO:0000256" key="4">
    <source>
        <dbReference type="ARBA" id="ARBA00022807"/>
    </source>
</evidence>
<dbReference type="GO" id="GO:0006508">
    <property type="term" value="P:proteolysis"/>
    <property type="evidence" value="ECO:0007669"/>
    <property type="project" value="UniProtKB-KW"/>
</dbReference>
<dbReference type="RefSeq" id="WP_139240906.1">
    <property type="nucleotide sequence ID" value="NZ_FQTT01000010.1"/>
</dbReference>
<feature type="region of interest" description="Disordered" evidence="5">
    <location>
        <begin position="307"/>
        <end position="362"/>
    </location>
</feature>
<name>A0A1M4RZH1_9ACTO</name>
<evidence type="ECO:0000256" key="5">
    <source>
        <dbReference type="SAM" id="MobiDB-lite"/>
    </source>
</evidence>
<dbReference type="InterPro" id="IPR000064">
    <property type="entry name" value="NLP_P60_dom"/>
</dbReference>
<keyword evidence="4" id="KW-0788">Thiol protease</keyword>
<dbReference type="Gene3D" id="3.90.1720.10">
    <property type="entry name" value="endopeptidase domain like (from Nostoc punctiforme)"/>
    <property type="match status" value="1"/>
</dbReference>
<dbReference type="OrthoDB" id="5177647at2"/>
<feature type="compositionally biased region" description="Low complexity" evidence="5">
    <location>
        <begin position="314"/>
        <end position="362"/>
    </location>
</feature>
<dbReference type="GO" id="GO:0008234">
    <property type="term" value="F:cysteine-type peptidase activity"/>
    <property type="evidence" value="ECO:0007669"/>
    <property type="project" value="UniProtKB-KW"/>
</dbReference>
<dbReference type="AlphaFoldDB" id="A0A1M4RZH1"/>
<keyword evidence="6" id="KW-0732">Signal</keyword>
<feature type="signal peptide" evidence="6">
    <location>
        <begin position="1"/>
        <end position="37"/>
    </location>
</feature>
<dbReference type="STRING" id="1892869.ACGLYG10_1599"/>
<evidence type="ECO:0000259" key="7">
    <source>
        <dbReference type="PROSITE" id="PS51935"/>
    </source>
</evidence>
<sequence>MSSIKSMHRCASATIRTAAAAVALAVGVALPAAPALAAPSTSGSQFDTTADLMAASNLSGTVYTSGDETADDGAGMRFNVTSTLPDGIEGNIAVPLADGTWAVPQDLPTAPTRASNSAQVEDLISRGESFYDAGATLVWDSSRPTPLTGTVVHSATTAPYGVTCSTFVSMVLLGWDYTHTTYTADTNTQVGYAVDFGVDPSTSKIWRANNLASWFYAHGDLWLETNDNYERGDILFFSAQNPEGRIDEVRSGEEATYFGNVYHAAIYLGDGMLLHSTGTGTGVNITALNPLLKEDLSFVARPELTSTTVNNSQPAPAGTGSAGAPASATDGATTGASGDDANPGISGDASGAQQAQTGQQRTNTTSFYSAWFERHYPGHYATATATHATAATKFRSWVFYG</sequence>
<dbReference type="Proteomes" id="UP000184291">
    <property type="component" value="Unassembled WGS sequence"/>
</dbReference>
<organism evidence="8 9">
    <name type="scientific">Actinomyces glycerinitolerans</name>
    <dbReference type="NCBI Taxonomy" id="1892869"/>
    <lineage>
        <taxon>Bacteria</taxon>
        <taxon>Bacillati</taxon>
        <taxon>Actinomycetota</taxon>
        <taxon>Actinomycetes</taxon>
        <taxon>Actinomycetales</taxon>
        <taxon>Actinomycetaceae</taxon>
        <taxon>Actinomyces</taxon>
    </lineage>
</organism>
<keyword evidence="9" id="KW-1185">Reference proteome</keyword>
<keyword evidence="2" id="KW-0645">Protease</keyword>
<dbReference type="EMBL" id="FQTT01000010">
    <property type="protein sequence ID" value="SHE25383.1"/>
    <property type="molecule type" value="Genomic_DNA"/>
</dbReference>
<evidence type="ECO:0000313" key="8">
    <source>
        <dbReference type="EMBL" id="SHE25383.1"/>
    </source>
</evidence>
<dbReference type="PROSITE" id="PS51935">
    <property type="entry name" value="NLPC_P60"/>
    <property type="match status" value="1"/>
</dbReference>
<gene>
    <name evidence="8" type="ORF">ACGLYG10_1599</name>
</gene>